<evidence type="ECO:0000313" key="2">
    <source>
        <dbReference type="Proteomes" id="UP000314294"/>
    </source>
</evidence>
<keyword evidence="2" id="KW-1185">Reference proteome</keyword>
<dbReference type="AlphaFoldDB" id="A0A4Z2EU52"/>
<dbReference type="Proteomes" id="UP000314294">
    <property type="component" value="Unassembled WGS sequence"/>
</dbReference>
<evidence type="ECO:0000313" key="1">
    <source>
        <dbReference type="EMBL" id="TNN32385.1"/>
    </source>
</evidence>
<organism evidence="1 2">
    <name type="scientific">Liparis tanakae</name>
    <name type="common">Tanaka's snailfish</name>
    <dbReference type="NCBI Taxonomy" id="230148"/>
    <lineage>
        <taxon>Eukaryota</taxon>
        <taxon>Metazoa</taxon>
        <taxon>Chordata</taxon>
        <taxon>Craniata</taxon>
        <taxon>Vertebrata</taxon>
        <taxon>Euteleostomi</taxon>
        <taxon>Actinopterygii</taxon>
        <taxon>Neopterygii</taxon>
        <taxon>Teleostei</taxon>
        <taxon>Neoteleostei</taxon>
        <taxon>Acanthomorphata</taxon>
        <taxon>Eupercaria</taxon>
        <taxon>Perciformes</taxon>
        <taxon>Cottioidei</taxon>
        <taxon>Cottales</taxon>
        <taxon>Liparidae</taxon>
        <taxon>Liparis</taxon>
    </lineage>
</organism>
<name>A0A4Z2EU52_9TELE</name>
<dbReference type="EMBL" id="SRLO01002728">
    <property type="protein sequence ID" value="TNN32385.1"/>
    <property type="molecule type" value="Genomic_DNA"/>
</dbReference>
<comment type="caution">
    <text evidence="1">The sequence shown here is derived from an EMBL/GenBank/DDBJ whole genome shotgun (WGS) entry which is preliminary data.</text>
</comment>
<dbReference type="OrthoDB" id="8964506at2759"/>
<reference evidence="1 2" key="1">
    <citation type="submission" date="2019-03" db="EMBL/GenBank/DDBJ databases">
        <title>First draft genome of Liparis tanakae, snailfish: a comprehensive survey of snailfish specific genes.</title>
        <authorList>
            <person name="Kim W."/>
            <person name="Song I."/>
            <person name="Jeong J.-H."/>
            <person name="Kim D."/>
            <person name="Kim S."/>
            <person name="Ryu S."/>
            <person name="Song J.Y."/>
            <person name="Lee S.K."/>
        </authorList>
    </citation>
    <scope>NUCLEOTIDE SEQUENCE [LARGE SCALE GENOMIC DNA]</scope>
    <source>
        <tissue evidence="1">Muscle</tissue>
    </source>
</reference>
<sequence>MKMCVSCKANIYVACKKCSKCKAQQPHKDRLLKARNKFAAEEKEWKEKVKRNGNGTHVLDSSLKMLDRLAALGYFPILLLGKKRRNSYSADVLTSIQMKLDDRLEENLKDIFSKIVNLHFKRPNSVTKEDSRKEQAPKETEYVVLDIVPVSVDGANVSEEISEDTEEPGEKGIPIGTNTLLL</sequence>
<accession>A0A4Z2EU52</accession>
<gene>
    <name evidence="1" type="ORF">EYF80_057456</name>
</gene>
<protein>
    <submittedName>
        <fullName evidence="1">Uncharacterized protein</fullName>
    </submittedName>
</protein>
<proteinExistence type="predicted"/>